<proteinExistence type="predicted"/>
<reference evidence="1 2" key="1">
    <citation type="submission" date="2024-07" db="EMBL/GenBank/DDBJ databases">
        <title>Genomic Encyclopedia of Type Strains, Phase V (KMG-V): Genome sequencing to study the core and pangenomes of soil and plant-associated prokaryotes.</title>
        <authorList>
            <person name="Whitman W."/>
        </authorList>
    </citation>
    <scope>NUCLEOTIDE SEQUENCE [LARGE SCALE GENOMIC DNA]</scope>
    <source>
        <strain evidence="1 2">USDA 152</strain>
    </source>
</reference>
<protein>
    <submittedName>
        <fullName evidence="1">Uncharacterized protein</fullName>
    </submittedName>
</protein>
<name>A0ABV4FW68_9BRAD</name>
<sequence length="195" mass="23356">MPTKFRFPSIGSIQPERLRHRFSCCPLRRDLCNCNSSFSARQHRLWSMAERGARYEHLGWLDRKPSGPPHQCRKYVPICRARDGSNFRDRDVEARLDHCWLARIRRRRPSWTWKQLTDESLKQKQLKLRVSYRKAYERYLRLDEFGPINNKMVRDIELRDLEKVRNQNRARRRSGRTCSSALEFVPGARTIAGQR</sequence>
<accession>A0ABV4FW68</accession>
<organism evidence="1 2">
    <name type="scientific">Bradyrhizobium ottawaense</name>
    <dbReference type="NCBI Taxonomy" id="931866"/>
    <lineage>
        <taxon>Bacteria</taxon>
        <taxon>Pseudomonadati</taxon>
        <taxon>Pseudomonadota</taxon>
        <taxon>Alphaproteobacteria</taxon>
        <taxon>Hyphomicrobiales</taxon>
        <taxon>Nitrobacteraceae</taxon>
        <taxon>Bradyrhizobium</taxon>
    </lineage>
</organism>
<keyword evidence="2" id="KW-1185">Reference proteome</keyword>
<evidence type="ECO:0000313" key="2">
    <source>
        <dbReference type="Proteomes" id="UP001565369"/>
    </source>
</evidence>
<comment type="caution">
    <text evidence="1">The sequence shown here is derived from an EMBL/GenBank/DDBJ whole genome shotgun (WGS) entry which is preliminary data.</text>
</comment>
<dbReference type="Proteomes" id="UP001565369">
    <property type="component" value="Unassembled WGS sequence"/>
</dbReference>
<dbReference type="EMBL" id="JBGBZJ010000003">
    <property type="protein sequence ID" value="MEY9455176.1"/>
    <property type="molecule type" value="Genomic_DNA"/>
</dbReference>
<evidence type="ECO:0000313" key="1">
    <source>
        <dbReference type="EMBL" id="MEY9455176.1"/>
    </source>
</evidence>
<gene>
    <name evidence="1" type="ORF">ABIG07_004124</name>
</gene>